<dbReference type="InterPro" id="IPR000504">
    <property type="entry name" value="RRM_dom"/>
</dbReference>
<feature type="domain" description="RRM" evidence="3">
    <location>
        <begin position="97"/>
        <end position="165"/>
    </location>
</feature>
<dbReference type="PANTHER" id="PTHR48027">
    <property type="entry name" value="HETEROGENEOUS NUCLEAR RIBONUCLEOPROTEIN 87F-RELATED"/>
    <property type="match status" value="1"/>
</dbReference>
<name>A0A8J5FSJ9_ZINOF</name>
<evidence type="ECO:0000256" key="2">
    <source>
        <dbReference type="PROSITE-ProRule" id="PRU00176"/>
    </source>
</evidence>
<keyword evidence="1 2" id="KW-0694">RNA-binding</keyword>
<reference evidence="4 5" key="1">
    <citation type="submission" date="2020-08" db="EMBL/GenBank/DDBJ databases">
        <title>Plant Genome Project.</title>
        <authorList>
            <person name="Zhang R.-G."/>
        </authorList>
    </citation>
    <scope>NUCLEOTIDE SEQUENCE [LARGE SCALE GENOMIC DNA]</scope>
    <source>
        <tissue evidence="4">Rhizome</tissue>
    </source>
</reference>
<comment type="caution">
    <text evidence="4">The sequence shown here is derived from an EMBL/GenBank/DDBJ whole genome shotgun (WGS) entry which is preliminary data.</text>
</comment>
<dbReference type="InterPro" id="IPR012677">
    <property type="entry name" value="Nucleotide-bd_a/b_plait_sf"/>
</dbReference>
<keyword evidence="5" id="KW-1185">Reference proteome</keyword>
<proteinExistence type="predicted"/>
<dbReference type="SMART" id="SM00360">
    <property type="entry name" value="RRM"/>
    <property type="match status" value="1"/>
</dbReference>
<protein>
    <recommendedName>
        <fullName evidence="3">RRM domain-containing protein</fullName>
    </recommendedName>
</protein>
<gene>
    <name evidence="4" type="ORF">ZIOFF_050993</name>
</gene>
<dbReference type="EMBL" id="JACMSC010000014">
    <property type="protein sequence ID" value="KAG6489716.1"/>
    <property type="molecule type" value="Genomic_DNA"/>
</dbReference>
<evidence type="ECO:0000313" key="5">
    <source>
        <dbReference type="Proteomes" id="UP000734854"/>
    </source>
</evidence>
<dbReference type="PROSITE" id="PS50102">
    <property type="entry name" value="RRM"/>
    <property type="match status" value="1"/>
</dbReference>
<dbReference type="InterPro" id="IPR035979">
    <property type="entry name" value="RBD_domain_sf"/>
</dbReference>
<dbReference type="Proteomes" id="UP000734854">
    <property type="component" value="Unassembled WGS sequence"/>
</dbReference>
<dbReference type="Gene3D" id="3.30.70.330">
    <property type="match status" value="1"/>
</dbReference>
<evidence type="ECO:0000256" key="1">
    <source>
        <dbReference type="ARBA" id="ARBA00022884"/>
    </source>
</evidence>
<sequence length="165" mass="18292">MKLASGENGNPLLTFSRAFLSSSIHSCKDLGKNKREIQKIKIKKKLGCRSSGSPAWSYRPLRILDARMPFANRIDNLLKKSVTSSPLFQAARRMSSSKIFVGGLSYGTDDESLREVFTSFGEVVEARVIMDKETERSRGFRFMTFTSSEEASATISGIDGKDVHG</sequence>
<dbReference type="Pfam" id="PF00076">
    <property type="entry name" value="RRM_1"/>
    <property type="match status" value="1"/>
</dbReference>
<evidence type="ECO:0000259" key="3">
    <source>
        <dbReference type="PROSITE" id="PS50102"/>
    </source>
</evidence>
<dbReference type="InterPro" id="IPR052462">
    <property type="entry name" value="SLIRP/GR-RBP-like"/>
</dbReference>
<dbReference type="AlphaFoldDB" id="A0A8J5FSJ9"/>
<accession>A0A8J5FSJ9</accession>
<evidence type="ECO:0000313" key="4">
    <source>
        <dbReference type="EMBL" id="KAG6489716.1"/>
    </source>
</evidence>
<dbReference type="GO" id="GO:0003723">
    <property type="term" value="F:RNA binding"/>
    <property type="evidence" value="ECO:0007669"/>
    <property type="project" value="UniProtKB-UniRule"/>
</dbReference>
<dbReference type="SUPFAM" id="SSF54928">
    <property type="entry name" value="RNA-binding domain, RBD"/>
    <property type="match status" value="1"/>
</dbReference>
<organism evidence="4 5">
    <name type="scientific">Zingiber officinale</name>
    <name type="common">Ginger</name>
    <name type="synonym">Amomum zingiber</name>
    <dbReference type="NCBI Taxonomy" id="94328"/>
    <lineage>
        <taxon>Eukaryota</taxon>
        <taxon>Viridiplantae</taxon>
        <taxon>Streptophyta</taxon>
        <taxon>Embryophyta</taxon>
        <taxon>Tracheophyta</taxon>
        <taxon>Spermatophyta</taxon>
        <taxon>Magnoliopsida</taxon>
        <taxon>Liliopsida</taxon>
        <taxon>Zingiberales</taxon>
        <taxon>Zingiberaceae</taxon>
        <taxon>Zingiber</taxon>
    </lineage>
</organism>